<dbReference type="Pfam" id="PF08020">
    <property type="entry name" value="DUF1706"/>
    <property type="match status" value="1"/>
</dbReference>
<evidence type="ECO:0000313" key="1">
    <source>
        <dbReference type="EMBL" id="STI17157.1"/>
    </source>
</evidence>
<evidence type="ECO:0000313" key="2">
    <source>
        <dbReference type="Proteomes" id="UP000254159"/>
    </source>
</evidence>
<sequence length="190" mass="21740">MSVPQTKAELLLAIDKNFSKLISYLNTIPPEITSDKSMDGHAKGTEMSVRDLVSYLLGWNALVVKWIASDAKGLPVDFPETGYKWNQLGLLAQKFYSDYSELSYELLVAELQTVKNEIVNLINDRTDDILYGRPWYTKWTMGRMISFNTSSPYANANGRLRKWAKNNNISLKVSFRMKLYGRKIPLCPYP</sequence>
<dbReference type="Proteomes" id="UP000254159">
    <property type="component" value="Unassembled WGS sequence"/>
</dbReference>
<gene>
    <name evidence="1" type="ORF">NCTC10865_02443</name>
</gene>
<protein>
    <submittedName>
        <fullName evidence="1">Uncharacterized conserved protein</fullName>
    </submittedName>
</protein>
<dbReference type="AlphaFoldDB" id="A0A376RIA6"/>
<dbReference type="EMBL" id="UGCD01000002">
    <property type="protein sequence ID" value="STI17157.1"/>
    <property type="molecule type" value="Genomic_DNA"/>
</dbReference>
<organism evidence="1 2">
    <name type="scientific">Escherichia coli</name>
    <dbReference type="NCBI Taxonomy" id="562"/>
    <lineage>
        <taxon>Bacteria</taxon>
        <taxon>Pseudomonadati</taxon>
        <taxon>Pseudomonadota</taxon>
        <taxon>Gammaproteobacteria</taxon>
        <taxon>Enterobacterales</taxon>
        <taxon>Enterobacteriaceae</taxon>
        <taxon>Escherichia</taxon>
    </lineage>
</organism>
<dbReference type="InterPro" id="IPR034660">
    <property type="entry name" value="DinB/YfiT-like"/>
</dbReference>
<dbReference type="PANTHER" id="PTHR40658">
    <property type="match status" value="1"/>
</dbReference>
<dbReference type="Gene3D" id="1.20.120.450">
    <property type="entry name" value="dinb family like domain"/>
    <property type="match status" value="1"/>
</dbReference>
<reference evidence="1 2" key="1">
    <citation type="submission" date="2018-06" db="EMBL/GenBank/DDBJ databases">
        <authorList>
            <consortium name="Pathogen Informatics"/>
            <person name="Doyle S."/>
        </authorList>
    </citation>
    <scope>NUCLEOTIDE SEQUENCE [LARGE SCALE GENOMIC DNA]</scope>
    <source>
        <strain evidence="1 2">NCTC10865</strain>
    </source>
</reference>
<accession>A0A376RIA6</accession>
<name>A0A376RIA6_ECOLX</name>
<dbReference type="PANTHER" id="PTHR40658:SF3">
    <property type="entry name" value="CLBS_DFSB FAMILY FOUR-HELIX BUNDLE PROTEIN"/>
    <property type="match status" value="1"/>
</dbReference>
<proteinExistence type="predicted"/>
<dbReference type="PIRSF" id="PIRSF031551">
    <property type="entry name" value="DUF1706"/>
    <property type="match status" value="1"/>
</dbReference>
<dbReference type="InterPro" id="IPR012550">
    <property type="entry name" value="DUF1706"/>
</dbReference>